<evidence type="ECO:0000256" key="1">
    <source>
        <dbReference type="ARBA" id="ARBA00022448"/>
    </source>
</evidence>
<dbReference type="InterPro" id="IPR013766">
    <property type="entry name" value="Thioredoxin_domain"/>
</dbReference>
<accession>X1KZA6</accession>
<comment type="caution">
    <text evidence="6">The sequence shown here is derived from an EMBL/GenBank/DDBJ whole genome shotgun (WGS) entry which is preliminary data.</text>
</comment>
<dbReference type="GO" id="GO:0006457">
    <property type="term" value="P:protein folding"/>
    <property type="evidence" value="ECO:0007669"/>
    <property type="project" value="InterPro"/>
</dbReference>
<dbReference type="Pfam" id="PF01556">
    <property type="entry name" value="DnaJ_C"/>
    <property type="match status" value="1"/>
</dbReference>
<dbReference type="CDD" id="cd02947">
    <property type="entry name" value="TRX_family"/>
    <property type="match status" value="1"/>
</dbReference>
<protein>
    <recommendedName>
        <fullName evidence="5">Thioredoxin domain-containing protein</fullName>
    </recommendedName>
</protein>
<dbReference type="GO" id="GO:0045454">
    <property type="term" value="P:cell redox homeostasis"/>
    <property type="evidence" value="ECO:0007669"/>
    <property type="project" value="TreeGrafter"/>
</dbReference>
<evidence type="ECO:0000259" key="5">
    <source>
        <dbReference type="PROSITE" id="PS51352"/>
    </source>
</evidence>
<dbReference type="PANTHER" id="PTHR45663">
    <property type="entry name" value="GEO12009P1"/>
    <property type="match status" value="1"/>
</dbReference>
<dbReference type="PROSITE" id="PS51352">
    <property type="entry name" value="THIOREDOXIN_2"/>
    <property type="match status" value="1"/>
</dbReference>
<evidence type="ECO:0000256" key="3">
    <source>
        <dbReference type="ARBA" id="ARBA00023157"/>
    </source>
</evidence>
<dbReference type="AlphaFoldDB" id="X1KZA6"/>
<keyword evidence="4" id="KW-0676">Redox-active center</keyword>
<evidence type="ECO:0000256" key="2">
    <source>
        <dbReference type="ARBA" id="ARBA00022982"/>
    </source>
</evidence>
<dbReference type="InterPro" id="IPR036249">
    <property type="entry name" value="Thioredoxin-like_sf"/>
</dbReference>
<evidence type="ECO:0000256" key="4">
    <source>
        <dbReference type="ARBA" id="ARBA00023284"/>
    </source>
</evidence>
<gene>
    <name evidence="6" type="ORF">S03H2_60086</name>
</gene>
<dbReference type="GO" id="GO:0051082">
    <property type="term" value="F:unfolded protein binding"/>
    <property type="evidence" value="ECO:0007669"/>
    <property type="project" value="InterPro"/>
</dbReference>
<name>X1KZA6_9ZZZZ</name>
<dbReference type="PANTHER" id="PTHR45663:SF11">
    <property type="entry name" value="GEO12009P1"/>
    <property type="match status" value="1"/>
</dbReference>
<dbReference type="Gene3D" id="2.60.260.20">
    <property type="entry name" value="Urease metallochaperone UreE, N-terminal domain"/>
    <property type="match status" value="1"/>
</dbReference>
<feature type="domain" description="Thioredoxin" evidence="5">
    <location>
        <begin position="74"/>
        <end position="188"/>
    </location>
</feature>
<dbReference type="GO" id="GO:0005829">
    <property type="term" value="C:cytosol"/>
    <property type="evidence" value="ECO:0007669"/>
    <property type="project" value="TreeGrafter"/>
</dbReference>
<dbReference type="Pfam" id="PF00085">
    <property type="entry name" value="Thioredoxin"/>
    <property type="match status" value="1"/>
</dbReference>
<dbReference type="SUPFAM" id="SSF52833">
    <property type="entry name" value="Thioredoxin-like"/>
    <property type="match status" value="1"/>
</dbReference>
<keyword evidence="3" id="KW-1015">Disulfide bond</keyword>
<dbReference type="NCBIfam" id="TIGR01068">
    <property type="entry name" value="thioredoxin"/>
    <property type="match status" value="1"/>
</dbReference>
<proteinExistence type="predicted"/>
<evidence type="ECO:0000313" key="6">
    <source>
        <dbReference type="EMBL" id="GAH87293.1"/>
    </source>
</evidence>
<keyword evidence="1" id="KW-0813">Transport</keyword>
<organism evidence="6">
    <name type="scientific">marine sediment metagenome</name>
    <dbReference type="NCBI Taxonomy" id="412755"/>
    <lineage>
        <taxon>unclassified sequences</taxon>
        <taxon>metagenomes</taxon>
        <taxon>ecological metagenomes</taxon>
    </lineage>
</organism>
<dbReference type="GO" id="GO:0015035">
    <property type="term" value="F:protein-disulfide reductase activity"/>
    <property type="evidence" value="ECO:0007669"/>
    <property type="project" value="InterPro"/>
</dbReference>
<dbReference type="InterPro" id="IPR008971">
    <property type="entry name" value="HSP40/DnaJ_pept-bd"/>
</dbReference>
<reference evidence="6" key="1">
    <citation type="journal article" date="2014" name="Front. Microbiol.">
        <title>High frequency of phylogenetically diverse reductive dehalogenase-homologous genes in deep subseafloor sedimentary metagenomes.</title>
        <authorList>
            <person name="Kawai M."/>
            <person name="Futagami T."/>
            <person name="Toyoda A."/>
            <person name="Takaki Y."/>
            <person name="Nishi S."/>
            <person name="Hori S."/>
            <person name="Arai W."/>
            <person name="Tsubouchi T."/>
            <person name="Morono Y."/>
            <person name="Uchiyama I."/>
            <person name="Ito T."/>
            <person name="Fujiyama A."/>
            <person name="Inagaki F."/>
            <person name="Takami H."/>
        </authorList>
    </citation>
    <scope>NUCLEOTIDE SEQUENCE</scope>
    <source>
        <strain evidence="6">Expedition CK06-06</strain>
    </source>
</reference>
<sequence>MDEPVDTNQTVNSVRYELAITAEEARLGTKKILSRRSKRVEVSIRAGVIAGSTIKLTNALQLTDGHPGDILIQIKVKDERTAARVIEVNDGNFEHEVLRCKTPVVVDFWAPWCGPCRMVAPITEKLAEEYQNRVKFCKLNVDENRLAAGKYQVMSIPLLLFFKDGKVIEQIVGAVSESAVRSKVEAVL</sequence>
<dbReference type="SUPFAM" id="SSF49493">
    <property type="entry name" value="HSP40/DnaJ peptide-binding domain"/>
    <property type="match status" value="1"/>
</dbReference>
<dbReference type="InterPro" id="IPR002939">
    <property type="entry name" value="DnaJ_C"/>
</dbReference>
<dbReference type="PROSITE" id="PS00194">
    <property type="entry name" value="THIOREDOXIN_1"/>
    <property type="match status" value="1"/>
</dbReference>
<keyword evidence="2" id="KW-0249">Electron transport</keyword>
<dbReference type="InterPro" id="IPR005746">
    <property type="entry name" value="Thioredoxin"/>
</dbReference>
<dbReference type="FunFam" id="3.40.30.10:FF:000001">
    <property type="entry name" value="Thioredoxin"/>
    <property type="match status" value="1"/>
</dbReference>
<dbReference type="Gene3D" id="3.40.30.10">
    <property type="entry name" value="Glutaredoxin"/>
    <property type="match status" value="1"/>
</dbReference>
<dbReference type="PRINTS" id="PR00421">
    <property type="entry name" value="THIOREDOXIN"/>
</dbReference>
<dbReference type="EMBL" id="BARU01038692">
    <property type="protein sequence ID" value="GAH87293.1"/>
    <property type="molecule type" value="Genomic_DNA"/>
</dbReference>
<dbReference type="InterPro" id="IPR017937">
    <property type="entry name" value="Thioredoxin_CS"/>
</dbReference>